<comment type="catalytic activity">
    <reaction evidence="11 18">
        <text>3-O-(beta-D-galactosyl-(1-&gt;3)-beta-D-galactosyl-(1-&gt;4)-beta-D-xylosyl)-L-seryl-[protein] + UDP-alpha-D-glucuronate = 3-O-(beta-D-GlcA-(1-&gt;3)-beta-D-Gal-(1-&gt;3)-beta-D-Gal-(1-&gt;4)-beta-D-Xyl)-L-seryl-[protein] + UDP + H(+)</text>
        <dbReference type="Rhea" id="RHEA:24168"/>
        <dbReference type="Rhea" id="RHEA-COMP:12571"/>
        <dbReference type="Rhea" id="RHEA-COMP:12573"/>
        <dbReference type="ChEBI" id="CHEBI:15378"/>
        <dbReference type="ChEBI" id="CHEBI:58052"/>
        <dbReference type="ChEBI" id="CHEBI:58223"/>
        <dbReference type="ChEBI" id="CHEBI:132090"/>
        <dbReference type="ChEBI" id="CHEBI:132093"/>
        <dbReference type="EC" id="2.4.1.135"/>
    </reaction>
</comment>
<keyword evidence="4" id="KW-0812">Transmembrane</keyword>
<sequence length="318" mass="36012">MARLRLGTLFAAYFVLSTLGFLYTLSQLGQPCNCRPILLTANSHKDILRDQQEHRRPPSDDGEGLNLPTIYVVTPTYARPEQRAELTRLSQTLRLVPALHWLLVEDARTPGVVATEVLAKSGLIYTLLSMETPSELRHRPGEPIWVRARGVEQRNAAVTWLRRERAWDTTAVVYFADDDNTYSVELFKEMRYTSRVSVWPVGLVGGLLYEGPLVRHGQVTAFRTAWKPQRPFPLDMAAFAVALHLLIIHPEAQFDPAAERGLLESSLLSSLVSRADLEPRAENCTQILVWHTRTEKPKLKHEEEMARRGHGPDPNVKL</sequence>
<dbReference type="FunFam" id="3.90.550.10:FF:000044">
    <property type="entry name" value="Galactosylgalactosylxylosylprotein 3-beta-glucuronosyltransferase"/>
    <property type="match status" value="1"/>
</dbReference>
<keyword evidence="18" id="KW-0333">Golgi apparatus</keyword>
<feature type="binding site" evidence="14">
    <location>
        <position position="106"/>
    </location>
    <ligand>
        <name>UDP-alpha-D-glucuronate</name>
        <dbReference type="ChEBI" id="CHEBI:58052"/>
    </ligand>
</feature>
<dbReference type="GO" id="GO:0050650">
    <property type="term" value="P:chondroitin sulfate proteoglycan biosynthetic process"/>
    <property type="evidence" value="ECO:0007669"/>
    <property type="project" value="TreeGrafter"/>
</dbReference>
<feature type="region of interest" description="Disordered" evidence="19">
    <location>
        <begin position="298"/>
        <end position="318"/>
    </location>
</feature>
<dbReference type="Proteomes" id="UP000694388">
    <property type="component" value="Unplaced"/>
</dbReference>
<dbReference type="InterPro" id="IPR029044">
    <property type="entry name" value="Nucleotide-diphossugar_trans"/>
</dbReference>
<dbReference type="OMA" id="HTAWEPT"/>
<dbReference type="EC" id="2.4.1.135" evidence="18"/>
<keyword evidence="21" id="KW-1185">Reference proteome</keyword>
<evidence type="ECO:0000256" key="14">
    <source>
        <dbReference type="PIRSR" id="PIRSR605027-2"/>
    </source>
</evidence>
<keyword evidence="6 18" id="KW-0735">Signal-anchor</keyword>
<evidence type="ECO:0000256" key="15">
    <source>
        <dbReference type="PIRSR" id="PIRSR605027-3"/>
    </source>
</evidence>
<evidence type="ECO:0000256" key="8">
    <source>
        <dbReference type="ARBA" id="ARBA00023136"/>
    </source>
</evidence>
<comment type="subcellular location">
    <subcellularLocation>
        <location evidence="18">Golgi apparatus membrane</location>
        <topology evidence="18">Single-pass type II membrane protein</topology>
    </subcellularLocation>
    <subcellularLocation>
        <location evidence="1">Membrane</location>
        <topology evidence="1">Single-pass type II membrane protein</topology>
    </subcellularLocation>
</comment>
<feature type="binding site" evidence="14">
    <location>
        <position position="154"/>
    </location>
    <ligand>
        <name>UDP-alpha-D-glucuronate</name>
        <dbReference type="ChEBI" id="CHEBI:58052"/>
    </ligand>
</feature>
<evidence type="ECO:0000256" key="1">
    <source>
        <dbReference type="ARBA" id="ARBA00004606"/>
    </source>
</evidence>
<dbReference type="PANTHER" id="PTHR10896:SF65">
    <property type="entry name" value="GALACTOSYLGALACTOSYLXYLOSYLPROTEIN 3-BETA-GLUCURONOSYLTRANSFERASE 3"/>
    <property type="match status" value="1"/>
</dbReference>
<reference evidence="20" key="1">
    <citation type="submission" date="2025-08" db="UniProtKB">
        <authorList>
            <consortium name="Ensembl"/>
        </authorList>
    </citation>
    <scope>IDENTIFICATION</scope>
</reference>
<keyword evidence="3 18" id="KW-0808">Transferase</keyword>
<evidence type="ECO:0000256" key="10">
    <source>
        <dbReference type="ARBA" id="ARBA00023211"/>
    </source>
</evidence>
<evidence type="ECO:0000256" key="7">
    <source>
        <dbReference type="ARBA" id="ARBA00022989"/>
    </source>
</evidence>
<comment type="similarity">
    <text evidence="2 18">Belongs to the glycosyltransferase 43 family.</text>
</comment>
<dbReference type="GeneTree" id="ENSGT00940000156954"/>
<evidence type="ECO:0000313" key="21">
    <source>
        <dbReference type="Proteomes" id="UP000694388"/>
    </source>
</evidence>
<evidence type="ECO:0000256" key="5">
    <source>
        <dbReference type="ARBA" id="ARBA00022723"/>
    </source>
</evidence>
<dbReference type="CDD" id="cd00218">
    <property type="entry name" value="GlcAT-I"/>
    <property type="match status" value="1"/>
</dbReference>
<dbReference type="SUPFAM" id="SSF53448">
    <property type="entry name" value="Nucleotide-diphospho-sugar transferases"/>
    <property type="match status" value="1"/>
</dbReference>
<evidence type="ECO:0000256" key="12">
    <source>
        <dbReference type="ARBA" id="ARBA00065147"/>
    </source>
</evidence>
<dbReference type="Gene3D" id="3.90.550.10">
    <property type="entry name" value="Spore Coat Polysaccharide Biosynthesis Protein SpsA, Chain A"/>
    <property type="match status" value="1"/>
</dbReference>
<feature type="compositionally biased region" description="Basic and acidic residues" evidence="19">
    <location>
        <begin position="298"/>
        <end position="311"/>
    </location>
</feature>
<feature type="site" description="Interaction with galactose moiety of substrate glycoprotein" evidence="16">
    <location>
        <position position="210"/>
    </location>
</feature>
<feature type="active site" description="Proton donor/acceptor" evidence="13">
    <location>
        <position position="264"/>
    </location>
</feature>
<keyword evidence="7" id="KW-1133">Transmembrane helix</keyword>
<organism evidence="20 21">
    <name type="scientific">Eptatretus burgeri</name>
    <name type="common">Inshore hagfish</name>
    <dbReference type="NCBI Taxonomy" id="7764"/>
    <lineage>
        <taxon>Eukaryota</taxon>
        <taxon>Metazoa</taxon>
        <taxon>Chordata</taxon>
        <taxon>Craniata</taxon>
        <taxon>Vertebrata</taxon>
        <taxon>Cyclostomata</taxon>
        <taxon>Myxini</taxon>
        <taxon>Myxiniformes</taxon>
        <taxon>Myxinidae</taxon>
        <taxon>Eptatretinae</taxon>
        <taxon>Eptatretus</taxon>
    </lineage>
</organism>
<dbReference type="GO" id="GO:0006024">
    <property type="term" value="P:glycosaminoglycan biosynthetic process"/>
    <property type="evidence" value="ECO:0007669"/>
    <property type="project" value="UniProtKB-ARBA"/>
</dbReference>
<evidence type="ECO:0000313" key="20">
    <source>
        <dbReference type="Ensembl" id="ENSEBUP00000024051.1"/>
    </source>
</evidence>
<evidence type="ECO:0000256" key="17">
    <source>
        <dbReference type="PIRSR" id="PIRSR605027-6"/>
    </source>
</evidence>
<evidence type="ECO:0000256" key="19">
    <source>
        <dbReference type="SAM" id="MobiDB-lite"/>
    </source>
</evidence>
<dbReference type="AlphaFoldDB" id="A0A8C4R258"/>
<evidence type="ECO:0000256" key="2">
    <source>
        <dbReference type="ARBA" id="ARBA00007706"/>
    </source>
</evidence>
<comment type="pathway">
    <text evidence="18">Protein modification; protein glycosylation.</text>
</comment>
<evidence type="ECO:0000256" key="13">
    <source>
        <dbReference type="PIRSR" id="PIRSR605027-1"/>
    </source>
</evidence>
<evidence type="ECO:0000256" key="16">
    <source>
        <dbReference type="PIRSR" id="PIRSR605027-4"/>
    </source>
</evidence>
<dbReference type="Pfam" id="PF03360">
    <property type="entry name" value="Glyco_transf_43"/>
    <property type="match status" value="1"/>
</dbReference>
<comment type="subunit">
    <text evidence="12">Homodimer; disulfide-linked. Interacts with PXYLP1; the interaction increases the 2-phosphoxylose phosphatase activity of PXYLP1 during completion of linkage region formation in a B3GAT3-mediated manner.</text>
</comment>
<dbReference type="GO" id="GO:0015018">
    <property type="term" value="F:galactosylgalactosylxylosylprotein 3-beta-glucuronosyltransferase activity"/>
    <property type="evidence" value="ECO:0007669"/>
    <property type="project" value="UniProtKB-UniRule"/>
</dbReference>
<dbReference type="GO" id="GO:0005975">
    <property type="term" value="P:carbohydrate metabolic process"/>
    <property type="evidence" value="ECO:0007669"/>
    <property type="project" value="TreeGrafter"/>
</dbReference>
<feature type="binding site" evidence="14">
    <location>
        <begin position="75"/>
        <end position="77"/>
    </location>
    <ligand>
        <name>UDP-alpha-D-glucuronate</name>
        <dbReference type="ChEBI" id="CHEBI:58052"/>
    </ligand>
</feature>
<dbReference type="Ensembl" id="ENSEBUT00000024626.1">
    <property type="protein sequence ID" value="ENSEBUP00000024051.1"/>
    <property type="gene ID" value="ENSEBUG00000014812.1"/>
</dbReference>
<protein>
    <recommendedName>
        <fullName evidence="18">Galactosylgalactosylxylosylprotein 3-beta-glucuronosyltransferase</fullName>
        <ecNumber evidence="18">2.4.1.135</ecNumber>
    </recommendedName>
</protein>
<accession>A0A8C4R258</accession>
<comment type="cofactor">
    <cofactor evidence="15 18">
        <name>Mn(2+)</name>
        <dbReference type="ChEBI" id="CHEBI:29035"/>
    </cofactor>
</comment>
<feature type="glycosylation site" description="N-linked (GlcNAc...) asparagine" evidence="17">
    <location>
        <position position="283"/>
    </location>
</feature>
<keyword evidence="8" id="KW-0472">Membrane</keyword>
<feature type="binding site" evidence="14">
    <location>
        <begin position="177"/>
        <end position="179"/>
    </location>
    <ligand>
        <name>UDP-alpha-D-glucuronate</name>
        <dbReference type="ChEBI" id="CHEBI:58052"/>
    </ligand>
</feature>
<evidence type="ECO:0000256" key="9">
    <source>
        <dbReference type="ARBA" id="ARBA00023180"/>
    </source>
</evidence>
<keyword evidence="5 15" id="KW-0479">Metal-binding</keyword>
<feature type="binding site" evidence="14">
    <location>
        <begin position="291"/>
        <end position="293"/>
    </location>
    <ligand>
        <name>UDP-alpha-D-glucuronate</name>
        <dbReference type="ChEBI" id="CHEBI:58052"/>
    </ligand>
</feature>
<name>A0A8C4R258_EPTBU</name>
<evidence type="ECO:0000256" key="18">
    <source>
        <dbReference type="RuleBase" id="RU363127"/>
    </source>
</evidence>
<dbReference type="PANTHER" id="PTHR10896">
    <property type="entry name" value="GALACTOSYLGALACTOSYLXYLOSYLPROTEIN 3-BETA-GLUCURONOSYLTRANSFERASE BETA-1,3-GLUCURONYLTRANSFERASE"/>
    <property type="match status" value="1"/>
</dbReference>
<feature type="binding site" evidence="15">
    <location>
        <position position="179"/>
    </location>
    <ligand>
        <name>Mn(2+)</name>
        <dbReference type="ChEBI" id="CHEBI:29035"/>
    </ligand>
</feature>
<keyword evidence="10 15" id="KW-0464">Manganese</keyword>
<evidence type="ECO:0000256" key="3">
    <source>
        <dbReference type="ARBA" id="ARBA00022679"/>
    </source>
</evidence>
<reference evidence="20" key="2">
    <citation type="submission" date="2025-09" db="UniProtKB">
        <authorList>
            <consortium name="Ensembl"/>
        </authorList>
    </citation>
    <scope>IDENTIFICATION</scope>
</reference>
<dbReference type="InterPro" id="IPR005027">
    <property type="entry name" value="Glyco_trans_43"/>
</dbReference>
<dbReference type="GO" id="GO:0000139">
    <property type="term" value="C:Golgi membrane"/>
    <property type="evidence" value="ECO:0007669"/>
    <property type="project" value="UniProtKB-SubCell"/>
</dbReference>
<dbReference type="UniPathway" id="UPA00378"/>
<evidence type="ECO:0000256" key="4">
    <source>
        <dbReference type="ARBA" id="ARBA00022692"/>
    </source>
</evidence>
<evidence type="ECO:0000256" key="11">
    <source>
        <dbReference type="ARBA" id="ARBA00047979"/>
    </source>
</evidence>
<proteinExistence type="inferred from homology"/>
<keyword evidence="9 17" id="KW-0325">Glycoprotein</keyword>
<evidence type="ECO:0000256" key="6">
    <source>
        <dbReference type="ARBA" id="ARBA00022968"/>
    </source>
</evidence>
<dbReference type="GO" id="GO:0046872">
    <property type="term" value="F:metal ion binding"/>
    <property type="evidence" value="ECO:0007669"/>
    <property type="project" value="UniProtKB-KW"/>
</dbReference>
<feature type="binding site" evidence="14">
    <location>
        <position position="149"/>
    </location>
    <ligand>
        <name>UDP-alpha-D-glucuronate</name>
        <dbReference type="ChEBI" id="CHEBI:58052"/>
    </ligand>
</feature>